<protein>
    <recommendedName>
        <fullName evidence="4">Integral membrane protein</fullName>
    </recommendedName>
</protein>
<accession>A0ABW8C5R9</accession>
<dbReference type="RefSeq" id="WP_399646228.1">
    <property type="nucleotide sequence ID" value="NZ_JBITYG010000002.1"/>
</dbReference>
<evidence type="ECO:0000313" key="2">
    <source>
        <dbReference type="EMBL" id="MFI9100710.1"/>
    </source>
</evidence>
<reference evidence="2 3" key="1">
    <citation type="submission" date="2024-10" db="EMBL/GenBank/DDBJ databases">
        <title>The Natural Products Discovery Center: Release of the First 8490 Sequenced Strains for Exploring Actinobacteria Biosynthetic Diversity.</title>
        <authorList>
            <person name="Kalkreuter E."/>
            <person name="Kautsar S.A."/>
            <person name="Yang D."/>
            <person name="Bader C.D."/>
            <person name="Teijaro C.N."/>
            <person name="Fluegel L."/>
            <person name="Davis C.M."/>
            <person name="Simpson J.R."/>
            <person name="Lauterbach L."/>
            <person name="Steele A.D."/>
            <person name="Gui C."/>
            <person name="Meng S."/>
            <person name="Li G."/>
            <person name="Viehrig K."/>
            <person name="Ye F."/>
            <person name="Su P."/>
            <person name="Kiefer A.F."/>
            <person name="Nichols A."/>
            <person name="Cepeda A.J."/>
            <person name="Yan W."/>
            <person name="Fan B."/>
            <person name="Jiang Y."/>
            <person name="Adhikari A."/>
            <person name="Zheng C.-J."/>
            <person name="Schuster L."/>
            <person name="Cowan T.M."/>
            <person name="Smanski M.J."/>
            <person name="Chevrette M.G."/>
            <person name="De Carvalho L.P.S."/>
            <person name="Shen B."/>
        </authorList>
    </citation>
    <scope>NUCLEOTIDE SEQUENCE [LARGE SCALE GENOMIC DNA]</scope>
    <source>
        <strain evidence="2 3">NPDC053399</strain>
    </source>
</reference>
<evidence type="ECO:0008006" key="4">
    <source>
        <dbReference type="Google" id="ProtNLM"/>
    </source>
</evidence>
<evidence type="ECO:0000256" key="1">
    <source>
        <dbReference type="SAM" id="Phobius"/>
    </source>
</evidence>
<keyword evidence="1" id="KW-0812">Transmembrane</keyword>
<organism evidence="2 3">
    <name type="scientific">Streptomyces fildesensis</name>
    <dbReference type="NCBI Taxonomy" id="375757"/>
    <lineage>
        <taxon>Bacteria</taxon>
        <taxon>Bacillati</taxon>
        <taxon>Actinomycetota</taxon>
        <taxon>Actinomycetes</taxon>
        <taxon>Kitasatosporales</taxon>
        <taxon>Streptomycetaceae</taxon>
        <taxon>Streptomyces</taxon>
    </lineage>
</organism>
<sequence>MGRADEAEDVLAYDRTWEGEAFTALSSSAAVLALLLIIDWGSGGLDTTRAVLWTALAALLYAVLHPPRVTAGHGWLAVGGLLREQRVRTDCLVSVRRIDGVATRLVLRDAYGNRVEFNPKVLAANPALWLLVNAGACRSRESGTLLCGWTEVEAMAARYGMGPSLSA</sequence>
<name>A0ABW8C5R9_9ACTN</name>
<keyword evidence="3" id="KW-1185">Reference proteome</keyword>
<gene>
    <name evidence="2" type="ORF">ACIGXA_09295</name>
</gene>
<evidence type="ECO:0000313" key="3">
    <source>
        <dbReference type="Proteomes" id="UP001614394"/>
    </source>
</evidence>
<keyword evidence="1" id="KW-1133">Transmembrane helix</keyword>
<dbReference type="EMBL" id="JBITYG010000002">
    <property type="protein sequence ID" value="MFI9100710.1"/>
    <property type="molecule type" value="Genomic_DNA"/>
</dbReference>
<comment type="caution">
    <text evidence="2">The sequence shown here is derived from an EMBL/GenBank/DDBJ whole genome shotgun (WGS) entry which is preliminary data.</text>
</comment>
<proteinExistence type="predicted"/>
<keyword evidence="1" id="KW-0472">Membrane</keyword>
<feature type="transmembrane region" description="Helical" evidence="1">
    <location>
        <begin position="21"/>
        <end position="41"/>
    </location>
</feature>
<dbReference type="Proteomes" id="UP001614394">
    <property type="component" value="Unassembled WGS sequence"/>
</dbReference>